<dbReference type="EMBL" id="CM003372">
    <property type="protein sequence ID" value="KOM35136.1"/>
    <property type="molecule type" value="Genomic_DNA"/>
</dbReference>
<feature type="compositionally biased region" description="Acidic residues" evidence="1">
    <location>
        <begin position="75"/>
        <end position="88"/>
    </location>
</feature>
<dbReference type="STRING" id="3914.A0A0L9TXA4"/>
<organism evidence="2 3">
    <name type="scientific">Phaseolus angularis</name>
    <name type="common">Azuki bean</name>
    <name type="synonym">Vigna angularis</name>
    <dbReference type="NCBI Taxonomy" id="3914"/>
    <lineage>
        <taxon>Eukaryota</taxon>
        <taxon>Viridiplantae</taxon>
        <taxon>Streptophyta</taxon>
        <taxon>Embryophyta</taxon>
        <taxon>Tracheophyta</taxon>
        <taxon>Spermatophyta</taxon>
        <taxon>Magnoliopsida</taxon>
        <taxon>eudicotyledons</taxon>
        <taxon>Gunneridae</taxon>
        <taxon>Pentapetalae</taxon>
        <taxon>rosids</taxon>
        <taxon>fabids</taxon>
        <taxon>Fabales</taxon>
        <taxon>Fabaceae</taxon>
        <taxon>Papilionoideae</taxon>
        <taxon>50 kb inversion clade</taxon>
        <taxon>NPAAA clade</taxon>
        <taxon>indigoferoid/millettioid clade</taxon>
        <taxon>Phaseoleae</taxon>
        <taxon>Vigna</taxon>
    </lineage>
</organism>
<evidence type="ECO:0000256" key="1">
    <source>
        <dbReference type="SAM" id="MobiDB-lite"/>
    </source>
</evidence>
<dbReference type="AlphaFoldDB" id="A0A0L9TXA4"/>
<feature type="compositionally biased region" description="Basic and acidic residues" evidence="1">
    <location>
        <begin position="47"/>
        <end position="63"/>
    </location>
</feature>
<evidence type="ECO:0000313" key="3">
    <source>
        <dbReference type="Proteomes" id="UP000053144"/>
    </source>
</evidence>
<gene>
    <name evidence="2" type="ORF">LR48_Vigan02g128600</name>
</gene>
<dbReference type="Gramene" id="KOM35136">
    <property type="protein sequence ID" value="KOM35136"/>
    <property type="gene ID" value="LR48_Vigan02g128600"/>
</dbReference>
<protein>
    <submittedName>
        <fullName evidence="2">Uncharacterized protein</fullName>
    </submittedName>
</protein>
<sequence>MLSAMMADEGFGYAWFLDSDGSAADDDKFCIDLETVMSVLDEDTDHSEEAGDGGKEDGDDRGRVVGGCGGKVGDVAEEEAVDDGGEVE</sequence>
<evidence type="ECO:0000313" key="2">
    <source>
        <dbReference type="EMBL" id="KOM35136.1"/>
    </source>
</evidence>
<accession>A0A0L9TXA4</accession>
<reference evidence="3" key="1">
    <citation type="journal article" date="2015" name="Proc. Natl. Acad. Sci. U.S.A.">
        <title>Genome sequencing of adzuki bean (Vigna angularis) provides insight into high starch and low fat accumulation and domestication.</title>
        <authorList>
            <person name="Yang K."/>
            <person name="Tian Z."/>
            <person name="Chen C."/>
            <person name="Luo L."/>
            <person name="Zhao B."/>
            <person name="Wang Z."/>
            <person name="Yu L."/>
            <person name="Li Y."/>
            <person name="Sun Y."/>
            <person name="Li W."/>
            <person name="Chen Y."/>
            <person name="Li Y."/>
            <person name="Zhang Y."/>
            <person name="Ai D."/>
            <person name="Zhao J."/>
            <person name="Shang C."/>
            <person name="Ma Y."/>
            <person name="Wu B."/>
            <person name="Wang M."/>
            <person name="Gao L."/>
            <person name="Sun D."/>
            <person name="Zhang P."/>
            <person name="Guo F."/>
            <person name="Wang W."/>
            <person name="Li Y."/>
            <person name="Wang J."/>
            <person name="Varshney R.K."/>
            <person name="Wang J."/>
            <person name="Ling H.Q."/>
            <person name="Wan P."/>
        </authorList>
    </citation>
    <scope>NUCLEOTIDE SEQUENCE</scope>
    <source>
        <strain evidence="3">cv. Jingnong 6</strain>
    </source>
</reference>
<feature type="region of interest" description="Disordered" evidence="1">
    <location>
        <begin position="40"/>
        <end position="88"/>
    </location>
</feature>
<name>A0A0L9TXA4_PHAAN</name>
<dbReference type="Proteomes" id="UP000053144">
    <property type="component" value="Chromosome 2"/>
</dbReference>
<proteinExistence type="predicted"/>